<evidence type="ECO:0000259" key="1">
    <source>
        <dbReference type="Pfam" id="PF00561"/>
    </source>
</evidence>
<protein>
    <submittedName>
        <fullName evidence="2">Alpha/beta-hydrolase</fullName>
    </submittedName>
</protein>
<dbReference type="AlphaFoldDB" id="A0A6A4IAS8"/>
<evidence type="ECO:0000313" key="3">
    <source>
        <dbReference type="Proteomes" id="UP000799118"/>
    </source>
</evidence>
<dbReference type="SUPFAM" id="SSF53474">
    <property type="entry name" value="alpha/beta-Hydrolases"/>
    <property type="match status" value="1"/>
</dbReference>
<dbReference type="Proteomes" id="UP000799118">
    <property type="component" value="Unassembled WGS sequence"/>
</dbReference>
<accession>A0A6A4IAS8</accession>
<keyword evidence="3" id="KW-1185">Reference proteome</keyword>
<dbReference type="EMBL" id="ML769398">
    <property type="protein sequence ID" value="KAE9407110.1"/>
    <property type="molecule type" value="Genomic_DNA"/>
</dbReference>
<dbReference type="Gene3D" id="3.40.50.1820">
    <property type="entry name" value="alpha/beta hydrolase"/>
    <property type="match status" value="1"/>
</dbReference>
<proteinExistence type="predicted"/>
<dbReference type="OrthoDB" id="19657at2759"/>
<dbReference type="PRINTS" id="PR00111">
    <property type="entry name" value="ABHYDROLASE"/>
</dbReference>
<feature type="domain" description="AB hydrolase-1" evidence="1">
    <location>
        <begin position="51"/>
        <end position="301"/>
    </location>
</feature>
<dbReference type="InterPro" id="IPR029058">
    <property type="entry name" value="AB_hydrolase_fold"/>
</dbReference>
<reference evidence="2" key="1">
    <citation type="journal article" date="2019" name="Environ. Microbiol.">
        <title>Fungal ecological strategies reflected in gene transcription - a case study of two litter decomposers.</title>
        <authorList>
            <person name="Barbi F."/>
            <person name="Kohler A."/>
            <person name="Barry K."/>
            <person name="Baskaran P."/>
            <person name="Daum C."/>
            <person name="Fauchery L."/>
            <person name="Ihrmark K."/>
            <person name="Kuo A."/>
            <person name="LaButti K."/>
            <person name="Lipzen A."/>
            <person name="Morin E."/>
            <person name="Grigoriev I.V."/>
            <person name="Henrissat B."/>
            <person name="Lindahl B."/>
            <person name="Martin F."/>
        </authorList>
    </citation>
    <scope>NUCLEOTIDE SEQUENCE</scope>
    <source>
        <strain evidence="2">JB14</strain>
    </source>
</reference>
<dbReference type="Pfam" id="PF00561">
    <property type="entry name" value="Abhydrolase_1"/>
    <property type="match status" value="1"/>
</dbReference>
<sequence>MTSDSDFRTLFDPQTCTRKGLCPVSDIRNKRNPLESHSLYFEQHGSGPEKIIFIMGMNSSLFAWSKQVEHFSRMPEYSVLVFDNRGVGNSDTPKGPYSTSGMAEDAIALLDFIGWTEARSIHVVSISLGGMISQELAMRIPERIISLTLAVTTAGGYFWTNFPPWKGLDGLVRLNFIKDPVAKIPIIHGMVYTSSWLDEKAVDDPQGRTNREIEVESYTERFRITRPQTLVGGLSQMFAGMTHHVSAQKLRQISQSIPKVLLATGDQDFLVAPHNTVYLKKHMEEAEVVEFQNTGHALHYQRYREFNALLERVFKEGRERVQAEDTNTRFSTF</sequence>
<organism evidence="2 3">
    <name type="scientific">Gymnopus androsaceus JB14</name>
    <dbReference type="NCBI Taxonomy" id="1447944"/>
    <lineage>
        <taxon>Eukaryota</taxon>
        <taxon>Fungi</taxon>
        <taxon>Dikarya</taxon>
        <taxon>Basidiomycota</taxon>
        <taxon>Agaricomycotina</taxon>
        <taxon>Agaricomycetes</taxon>
        <taxon>Agaricomycetidae</taxon>
        <taxon>Agaricales</taxon>
        <taxon>Marasmiineae</taxon>
        <taxon>Omphalotaceae</taxon>
        <taxon>Gymnopus</taxon>
    </lineage>
</organism>
<evidence type="ECO:0000313" key="2">
    <source>
        <dbReference type="EMBL" id="KAE9407110.1"/>
    </source>
</evidence>
<dbReference type="InterPro" id="IPR050471">
    <property type="entry name" value="AB_hydrolase"/>
</dbReference>
<name>A0A6A4IAS8_9AGAR</name>
<dbReference type="InterPro" id="IPR000073">
    <property type="entry name" value="AB_hydrolase_1"/>
</dbReference>
<dbReference type="PANTHER" id="PTHR43433:SF5">
    <property type="entry name" value="AB HYDROLASE-1 DOMAIN-CONTAINING PROTEIN"/>
    <property type="match status" value="1"/>
</dbReference>
<gene>
    <name evidence="2" type="ORF">BT96DRAFT_851112</name>
</gene>
<dbReference type="PANTHER" id="PTHR43433">
    <property type="entry name" value="HYDROLASE, ALPHA/BETA FOLD FAMILY PROTEIN"/>
    <property type="match status" value="1"/>
</dbReference>